<dbReference type="CDD" id="cd06267">
    <property type="entry name" value="PBP1_LacI_sugar_binding-like"/>
    <property type="match status" value="1"/>
</dbReference>
<dbReference type="Proteomes" id="UP000075025">
    <property type="component" value="Unassembled WGS sequence"/>
</dbReference>
<feature type="domain" description="HTH lacI-type" evidence="5">
    <location>
        <begin position="22"/>
        <end position="76"/>
    </location>
</feature>
<dbReference type="CDD" id="cd01392">
    <property type="entry name" value="HTH_LacI"/>
    <property type="match status" value="1"/>
</dbReference>
<evidence type="ECO:0000256" key="4">
    <source>
        <dbReference type="SAM" id="MobiDB-lite"/>
    </source>
</evidence>
<dbReference type="Pfam" id="PF00356">
    <property type="entry name" value="LacI"/>
    <property type="match status" value="1"/>
</dbReference>
<dbReference type="SUPFAM" id="SSF53822">
    <property type="entry name" value="Periplasmic binding protein-like I"/>
    <property type="match status" value="1"/>
</dbReference>
<dbReference type="PATRIC" id="fig|2033.6.peg.866"/>
<keyword evidence="2" id="KW-0238">DNA-binding</keyword>
<evidence type="ECO:0000256" key="1">
    <source>
        <dbReference type="ARBA" id="ARBA00023015"/>
    </source>
</evidence>
<evidence type="ECO:0000259" key="5">
    <source>
        <dbReference type="PROSITE" id="PS50932"/>
    </source>
</evidence>
<dbReference type="InterPro" id="IPR000843">
    <property type="entry name" value="HTH_LacI"/>
</dbReference>
<dbReference type="InterPro" id="IPR046335">
    <property type="entry name" value="LacI/GalR-like_sensor"/>
</dbReference>
<gene>
    <name evidence="6" type="ORF">NS220_16505</name>
</gene>
<evidence type="ECO:0000256" key="3">
    <source>
        <dbReference type="ARBA" id="ARBA00023163"/>
    </source>
</evidence>
<name>A0A147ET42_MICTE</name>
<dbReference type="PANTHER" id="PTHR30146">
    <property type="entry name" value="LACI-RELATED TRANSCRIPTIONAL REPRESSOR"/>
    <property type="match status" value="1"/>
</dbReference>
<proteinExistence type="predicted"/>
<dbReference type="PROSITE" id="PS00356">
    <property type="entry name" value="HTH_LACI_1"/>
    <property type="match status" value="1"/>
</dbReference>
<dbReference type="SUPFAM" id="SSF47413">
    <property type="entry name" value="lambda repressor-like DNA-binding domains"/>
    <property type="match status" value="1"/>
</dbReference>
<accession>A0A147ET42</accession>
<dbReference type="Pfam" id="PF13377">
    <property type="entry name" value="Peripla_BP_3"/>
    <property type="match status" value="1"/>
</dbReference>
<dbReference type="AlphaFoldDB" id="A0A147ET42"/>
<keyword evidence="1" id="KW-0805">Transcription regulation</keyword>
<dbReference type="InterPro" id="IPR010982">
    <property type="entry name" value="Lambda_DNA-bd_dom_sf"/>
</dbReference>
<dbReference type="GO" id="GO:0000976">
    <property type="term" value="F:transcription cis-regulatory region binding"/>
    <property type="evidence" value="ECO:0007669"/>
    <property type="project" value="TreeGrafter"/>
</dbReference>
<dbReference type="SMART" id="SM00354">
    <property type="entry name" value="HTH_LACI"/>
    <property type="match status" value="1"/>
</dbReference>
<dbReference type="EMBL" id="LDRT01000144">
    <property type="protein sequence ID" value="KTR88187.1"/>
    <property type="molecule type" value="Genomic_DNA"/>
</dbReference>
<feature type="compositionally biased region" description="Basic residues" evidence="4">
    <location>
        <begin position="1"/>
        <end position="20"/>
    </location>
</feature>
<reference evidence="6 7" key="1">
    <citation type="journal article" date="2016" name="Front. Microbiol.">
        <title>Genomic Resource of Rice Seed Associated Bacteria.</title>
        <authorList>
            <person name="Midha S."/>
            <person name="Bansal K."/>
            <person name="Sharma S."/>
            <person name="Kumar N."/>
            <person name="Patil P.P."/>
            <person name="Chaudhry V."/>
            <person name="Patil P.B."/>
        </authorList>
    </citation>
    <scope>NUCLEOTIDE SEQUENCE [LARGE SCALE GENOMIC DNA]</scope>
    <source>
        <strain evidence="6 7">NS220</strain>
    </source>
</reference>
<organism evidence="6 7">
    <name type="scientific">Microbacterium testaceum</name>
    <name type="common">Aureobacterium testaceum</name>
    <name type="synonym">Brevibacterium testaceum</name>
    <dbReference type="NCBI Taxonomy" id="2033"/>
    <lineage>
        <taxon>Bacteria</taxon>
        <taxon>Bacillati</taxon>
        <taxon>Actinomycetota</taxon>
        <taxon>Actinomycetes</taxon>
        <taxon>Micrococcales</taxon>
        <taxon>Microbacteriaceae</taxon>
        <taxon>Microbacterium</taxon>
    </lineage>
</organism>
<evidence type="ECO:0000313" key="6">
    <source>
        <dbReference type="EMBL" id="KTR88187.1"/>
    </source>
</evidence>
<dbReference type="PANTHER" id="PTHR30146:SF109">
    <property type="entry name" value="HTH-TYPE TRANSCRIPTIONAL REGULATOR GALS"/>
    <property type="match status" value="1"/>
</dbReference>
<evidence type="ECO:0000313" key="7">
    <source>
        <dbReference type="Proteomes" id="UP000075025"/>
    </source>
</evidence>
<protein>
    <recommendedName>
        <fullName evidence="5">HTH lacI-type domain-containing protein</fullName>
    </recommendedName>
</protein>
<dbReference type="InterPro" id="IPR028082">
    <property type="entry name" value="Peripla_BP_I"/>
</dbReference>
<comment type="caution">
    <text evidence="6">The sequence shown here is derived from an EMBL/GenBank/DDBJ whole genome shotgun (WGS) entry which is preliminary data.</text>
</comment>
<dbReference type="PROSITE" id="PS50932">
    <property type="entry name" value="HTH_LACI_2"/>
    <property type="match status" value="1"/>
</dbReference>
<dbReference type="GO" id="GO:0003700">
    <property type="term" value="F:DNA-binding transcription factor activity"/>
    <property type="evidence" value="ECO:0007669"/>
    <property type="project" value="TreeGrafter"/>
</dbReference>
<keyword evidence="3" id="KW-0804">Transcription</keyword>
<dbReference type="Gene3D" id="1.10.260.40">
    <property type="entry name" value="lambda repressor-like DNA-binding domains"/>
    <property type="match status" value="1"/>
</dbReference>
<sequence>MLGGRRPPRHHPRRRMRKSGRPTMVDVAADAGVSLKTVSRVINGEPYVDPAMTERVQAAVARLGYHRNVLAASLRSGNRDTIGFIAADLSNTFYMAVAAAVSAVAARERMHLVMASSEEDAATERALALDLCQRQVGGLIVVPTADDHSYLAREVALGTPVVFLDRPGTGIPGDAILLDNRGGARAAVAEMLEHGHRRIAVLTDAPGIFTMAERWAGAHEAFDAAGREPDPALVVQNLHTPADARAAMQSLLDAADPPTAVFCANNRLTIGALEAILPRGADVDIAGFDDFELSRVLPRRIRIVDYDIADLGRRAAETILARTASPATGSHTHLVPTLLVDRGGAG</sequence>
<evidence type="ECO:0000256" key="2">
    <source>
        <dbReference type="ARBA" id="ARBA00023125"/>
    </source>
</evidence>
<dbReference type="Gene3D" id="3.40.50.2300">
    <property type="match status" value="2"/>
</dbReference>
<feature type="region of interest" description="Disordered" evidence="4">
    <location>
        <begin position="1"/>
        <end position="22"/>
    </location>
</feature>